<accession>A0A512BKI2</accession>
<dbReference type="Gene3D" id="3.40.50.720">
    <property type="entry name" value="NAD(P)-binding Rossmann-like Domain"/>
    <property type="match status" value="1"/>
</dbReference>
<evidence type="ECO:0000256" key="2">
    <source>
        <dbReference type="ARBA" id="ARBA00023002"/>
    </source>
</evidence>
<protein>
    <submittedName>
        <fullName evidence="4">Beta-ketoacyl-ACP reductase</fullName>
    </submittedName>
</protein>
<evidence type="ECO:0000313" key="4">
    <source>
        <dbReference type="EMBL" id="GEO12425.1"/>
    </source>
</evidence>
<evidence type="ECO:0000313" key="5">
    <source>
        <dbReference type="Proteomes" id="UP000321085"/>
    </source>
</evidence>
<dbReference type="PANTHER" id="PTHR42760">
    <property type="entry name" value="SHORT-CHAIN DEHYDROGENASES/REDUCTASES FAMILY MEMBER"/>
    <property type="match status" value="1"/>
</dbReference>
<dbReference type="InterPro" id="IPR020904">
    <property type="entry name" value="Sc_DH/Rdtase_CS"/>
</dbReference>
<name>A0A512BKI2_9HYPH</name>
<dbReference type="Pfam" id="PF13561">
    <property type="entry name" value="adh_short_C2"/>
    <property type="match status" value="1"/>
</dbReference>
<dbReference type="EMBL" id="BJYU01000001">
    <property type="protein sequence ID" value="GEO12425.1"/>
    <property type="molecule type" value="Genomic_DNA"/>
</dbReference>
<dbReference type="Proteomes" id="UP000321085">
    <property type="component" value="Unassembled WGS sequence"/>
</dbReference>
<dbReference type="SUPFAM" id="SSF51735">
    <property type="entry name" value="NAD(P)-binding Rossmann-fold domains"/>
    <property type="match status" value="1"/>
</dbReference>
<dbReference type="InterPro" id="IPR002347">
    <property type="entry name" value="SDR_fam"/>
</dbReference>
<dbReference type="PROSITE" id="PS00061">
    <property type="entry name" value="ADH_SHORT"/>
    <property type="match status" value="1"/>
</dbReference>
<dbReference type="SMART" id="SM00822">
    <property type="entry name" value="PKS_KR"/>
    <property type="match status" value="1"/>
</dbReference>
<organism evidence="4 5">
    <name type="scientific">Microvirga aerophila</name>
    <dbReference type="NCBI Taxonomy" id="670291"/>
    <lineage>
        <taxon>Bacteria</taxon>
        <taxon>Pseudomonadati</taxon>
        <taxon>Pseudomonadota</taxon>
        <taxon>Alphaproteobacteria</taxon>
        <taxon>Hyphomicrobiales</taxon>
        <taxon>Methylobacteriaceae</taxon>
        <taxon>Microvirga</taxon>
    </lineage>
</organism>
<dbReference type="PRINTS" id="PR00081">
    <property type="entry name" value="GDHRDH"/>
</dbReference>
<dbReference type="PRINTS" id="PR00080">
    <property type="entry name" value="SDRFAMILY"/>
</dbReference>
<dbReference type="GO" id="GO:0016616">
    <property type="term" value="F:oxidoreductase activity, acting on the CH-OH group of donors, NAD or NADP as acceptor"/>
    <property type="evidence" value="ECO:0007669"/>
    <property type="project" value="TreeGrafter"/>
</dbReference>
<dbReference type="FunFam" id="3.40.50.720:FF:000084">
    <property type="entry name" value="Short-chain dehydrogenase reductase"/>
    <property type="match status" value="1"/>
</dbReference>
<comment type="similarity">
    <text evidence="1">Belongs to the short-chain dehydrogenases/reductases (SDR) family.</text>
</comment>
<gene>
    <name evidence="4" type="primary">fabG_1</name>
    <name evidence="4" type="ORF">MAE02_01210</name>
</gene>
<dbReference type="RefSeq" id="WP_114184331.1">
    <property type="nucleotide sequence ID" value="NZ_BJYU01000001.1"/>
</dbReference>
<reference evidence="4 5" key="1">
    <citation type="submission" date="2019-07" db="EMBL/GenBank/DDBJ databases">
        <title>Whole genome shotgun sequence of Microvirga aerophila NBRC 106136.</title>
        <authorList>
            <person name="Hosoyama A."/>
            <person name="Uohara A."/>
            <person name="Ohji S."/>
            <person name="Ichikawa N."/>
        </authorList>
    </citation>
    <scope>NUCLEOTIDE SEQUENCE [LARGE SCALE GENOMIC DNA]</scope>
    <source>
        <strain evidence="4 5">NBRC 106136</strain>
    </source>
</reference>
<evidence type="ECO:0000259" key="3">
    <source>
        <dbReference type="SMART" id="SM00822"/>
    </source>
</evidence>
<feature type="domain" description="Ketoreductase" evidence="3">
    <location>
        <begin position="7"/>
        <end position="191"/>
    </location>
</feature>
<dbReference type="InterPro" id="IPR036291">
    <property type="entry name" value="NAD(P)-bd_dom_sf"/>
</dbReference>
<sequence length="245" mass="25948">MFDFSGKTLFLTGANGSISRAIAQLFFDLGATCVLTDLDEAGVTAFALELDSSGQRAIGLRQDAAVSADADKCLATAKERFGAIDFLVTGAGLYRDQMVRDMSDEQWRQAIDVNLSGVFYTCRAAIPALTDGGAIVNIASMAGHRGSYMHSHYAAAKGAVLTFSRSLALELAPRVRVNAVSPGLIEGPMVQPLLAARPDLIDQTPLKRLGTPGEVARLVTFLCSDWASFITGETVHVNGGLYIGS</sequence>
<comment type="caution">
    <text evidence="4">The sequence shown here is derived from an EMBL/GenBank/DDBJ whole genome shotgun (WGS) entry which is preliminary data.</text>
</comment>
<dbReference type="InterPro" id="IPR057326">
    <property type="entry name" value="KR_dom"/>
</dbReference>
<keyword evidence="2" id="KW-0560">Oxidoreductase</keyword>
<keyword evidence="5" id="KW-1185">Reference proteome</keyword>
<proteinExistence type="inferred from homology"/>
<dbReference type="OrthoDB" id="9792355at2"/>
<evidence type="ECO:0000256" key="1">
    <source>
        <dbReference type="ARBA" id="ARBA00006484"/>
    </source>
</evidence>
<dbReference type="AlphaFoldDB" id="A0A512BKI2"/>
<dbReference type="PANTHER" id="PTHR42760:SF133">
    <property type="entry name" value="3-OXOACYL-[ACYL-CARRIER-PROTEIN] REDUCTASE"/>
    <property type="match status" value="1"/>
</dbReference>